<feature type="compositionally biased region" description="Acidic residues" evidence="1">
    <location>
        <begin position="481"/>
        <end position="502"/>
    </location>
</feature>
<feature type="region of interest" description="Disordered" evidence="1">
    <location>
        <begin position="480"/>
        <end position="502"/>
    </location>
</feature>
<proteinExistence type="predicted"/>
<sequence length="502" mass="56299">MADTRDIALNERLWGYATGHTNREEKKVIRIRIDGRTDSKVSKGNLEVVDRSGAGYGWSDKETNIKDVPIDELVVVVGEGFRTNFQDGIFDFMSDKSVKKFDASSHPVMATRNEDKFVVVRRLGSKNTSLFRLVEKVDGLCCIIPLESKAKRIAYYREWTQGVEHTQASERGRLWNKNLNQFSAAWVGKIGEDPRASSQKQKLRLTWMPRTSEFQTAMSDVAKNARAYQLSGDRVFLENIKDLANKAQGIDCLSRHNETGEAIQQLKTLFTGVDKFDLGDAEEAARALAPLVGKAARQNVQPPRIDAPALLALATQVRDGELDDCGARCDQYWNVVVGFCRAYERNPENASLLMAFENLPFQSTPPHPFAPVDLGDETRPALLGFVEHTRAETIASVEEITNYIKSEQQALGRGTAEANMGNLDDLMTKLADSGDWDTTRTIVHEMYHHFFVRSHMGIRLTLKRLESTVSFCDDVLRSFEAEEDDEGDGDDEDEMMGGVESE</sequence>
<evidence type="ECO:0000313" key="2">
    <source>
        <dbReference type="EMBL" id="RSM09234.1"/>
    </source>
</evidence>
<dbReference type="EMBL" id="NIZV01000098">
    <property type="protein sequence ID" value="RSM09234.1"/>
    <property type="molecule type" value="Genomic_DNA"/>
</dbReference>
<dbReference type="AlphaFoldDB" id="A0A428U4P9"/>
<reference evidence="2 3" key="1">
    <citation type="submission" date="2017-06" db="EMBL/GenBank/DDBJ databases">
        <title>Cmopartive genomic analysis of Ambrosia Fusariam Clade fungi.</title>
        <authorList>
            <person name="Stajich J.E."/>
            <person name="Carrillo J."/>
            <person name="Kijimoto T."/>
            <person name="Eskalen A."/>
            <person name="O'Donnell K."/>
            <person name="Kasson M."/>
        </authorList>
    </citation>
    <scope>NUCLEOTIDE SEQUENCE [LARGE SCALE GENOMIC DNA]</scope>
    <source>
        <strain evidence="2 3">NRRL 20438</strain>
    </source>
</reference>
<evidence type="ECO:0000313" key="3">
    <source>
        <dbReference type="Proteomes" id="UP000288429"/>
    </source>
</evidence>
<comment type="caution">
    <text evidence="2">The sequence shown here is derived from an EMBL/GenBank/DDBJ whole genome shotgun (WGS) entry which is preliminary data.</text>
</comment>
<keyword evidence="3" id="KW-1185">Reference proteome</keyword>
<gene>
    <name evidence="2" type="ORF">CDV31_007806</name>
</gene>
<dbReference type="Proteomes" id="UP000288429">
    <property type="component" value="Unassembled WGS sequence"/>
</dbReference>
<name>A0A428U4P9_9HYPO</name>
<organism evidence="2 3">
    <name type="scientific">Fusarium ambrosium</name>
    <dbReference type="NCBI Taxonomy" id="131363"/>
    <lineage>
        <taxon>Eukaryota</taxon>
        <taxon>Fungi</taxon>
        <taxon>Dikarya</taxon>
        <taxon>Ascomycota</taxon>
        <taxon>Pezizomycotina</taxon>
        <taxon>Sordariomycetes</taxon>
        <taxon>Hypocreomycetidae</taxon>
        <taxon>Hypocreales</taxon>
        <taxon>Nectriaceae</taxon>
        <taxon>Fusarium</taxon>
        <taxon>Fusarium solani species complex</taxon>
    </lineage>
</organism>
<accession>A0A428U4P9</accession>
<evidence type="ECO:0000256" key="1">
    <source>
        <dbReference type="SAM" id="MobiDB-lite"/>
    </source>
</evidence>
<protein>
    <submittedName>
        <fullName evidence="2">Uncharacterized protein</fullName>
    </submittedName>
</protein>